<proteinExistence type="predicted"/>
<dbReference type="SMART" id="SM00855">
    <property type="entry name" value="PGAM"/>
    <property type="match status" value="1"/>
</dbReference>
<evidence type="ECO:0000313" key="2">
    <source>
        <dbReference type="Proteomes" id="UP000289437"/>
    </source>
</evidence>
<comment type="caution">
    <text evidence="1">The sequence shown here is derived from an EMBL/GenBank/DDBJ whole genome shotgun (WGS) entry which is preliminary data.</text>
</comment>
<organism evidence="1 2">
    <name type="scientific">Granulicella sibirica</name>
    <dbReference type="NCBI Taxonomy" id="2479048"/>
    <lineage>
        <taxon>Bacteria</taxon>
        <taxon>Pseudomonadati</taxon>
        <taxon>Acidobacteriota</taxon>
        <taxon>Terriglobia</taxon>
        <taxon>Terriglobales</taxon>
        <taxon>Acidobacteriaceae</taxon>
        <taxon>Granulicella</taxon>
    </lineage>
</organism>
<dbReference type="InterPro" id="IPR029033">
    <property type="entry name" value="His_PPase_superfam"/>
</dbReference>
<dbReference type="EMBL" id="RDSM01000001">
    <property type="protein sequence ID" value="RXH57456.1"/>
    <property type="molecule type" value="Genomic_DNA"/>
</dbReference>
<dbReference type="CDD" id="cd07067">
    <property type="entry name" value="HP_PGM_like"/>
    <property type="match status" value="1"/>
</dbReference>
<dbReference type="Gene3D" id="3.40.50.1240">
    <property type="entry name" value="Phosphoglycerate mutase-like"/>
    <property type="match status" value="1"/>
</dbReference>
<evidence type="ECO:0000313" key="1">
    <source>
        <dbReference type="EMBL" id="RXH57456.1"/>
    </source>
</evidence>
<reference evidence="1 2" key="1">
    <citation type="submission" date="2018-11" db="EMBL/GenBank/DDBJ databases">
        <authorList>
            <person name="Mardanov A.V."/>
            <person name="Ravin N.V."/>
            <person name="Dedysh S.N."/>
        </authorList>
    </citation>
    <scope>NUCLEOTIDE SEQUENCE [LARGE SCALE GENOMIC DNA]</scope>
    <source>
        <strain evidence="1 2">AF10</strain>
    </source>
</reference>
<dbReference type="SUPFAM" id="SSF53254">
    <property type="entry name" value="Phosphoglycerate mutase-like"/>
    <property type="match status" value="1"/>
</dbReference>
<keyword evidence="2" id="KW-1185">Reference proteome</keyword>
<dbReference type="AlphaFoldDB" id="A0A4Q0T716"/>
<gene>
    <name evidence="1" type="ORF">GRAN_0766</name>
</gene>
<dbReference type="RefSeq" id="WP_128911623.1">
    <property type="nucleotide sequence ID" value="NZ_RDSM01000001.1"/>
</dbReference>
<dbReference type="Pfam" id="PF00300">
    <property type="entry name" value="His_Phos_1"/>
    <property type="match status" value="1"/>
</dbReference>
<name>A0A4Q0T716_9BACT</name>
<protein>
    <submittedName>
        <fullName evidence="1">Phosphohistidine phosphatase, SixA</fullName>
    </submittedName>
</protein>
<dbReference type="InterPro" id="IPR013078">
    <property type="entry name" value="His_Pase_superF_clade-1"/>
</dbReference>
<reference evidence="2" key="2">
    <citation type="submission" date="2019-02" db="EMBL/GenBank/DDBJ databases">
        <title>Granulicella sibirica sp. nov., a psychrotolerant acidobacterium isolated from an organic soil layer in forested tundra, West Siberia.</title>
        <authorList>
            <person name="Oshkin I.Y."/>
            <person name="Kulichevskaya I.S."/>
            <person name="Rijpstra W.I.C."/>
            <person name="Sinninghe Damste J.S."/>
            <person name="Rakitin A.L."/>
            <person name="Ravin N.V."/>
            <person name="Dedysh S.N."/>
        </authorList>
    </citation>
    <scope>NUCLEOTIDE SEQUENCE [LARGE SCALE GENOMIC DNA]</scope>
    <source>
        <strain evidence="2">AF10</strain>
    </source>
</reference>
<sequence>MNLFILRHASAGTRRVNPLLDKKRPLDKEGKQYCLQLAQVLQSVKIQFDVILSSPLKRALQTAQLVGTESGYDAPVLLSDALAPSGTVEGFHKLVQEIQVHENVLVVGHSPNIEAFLASMLVPNNSTSGRFRLRKGSLARISMQRGSNILTWMLDPRIVRALYATSTKSSRRKTSRK</sequence>
<dbReference type="Proteomes" id="UP000289437">
    <property type="component" value="Unassembled WGS sequence"/>
</dbReference>
<dbReference type="OrthoDB" id="129269at2"/>
<accession>A0A4Q0T716</accession>